<dbReference type="GO" id="GO:0010073">
    <property type="term" value="P:meristem maintenance"/>
    <property type="evidence" value="ECO:0007669"/>
    <property type="project" value="InterPro"/>
</dbReference>
<dbReference type="AlphaFoldDB" id="A0A2H9ZTJ1"/>
<proteinExistence type="predicted"/>
<evidence type="ECO:0000313" key="3">
    <source>
        <dbReference type="Proteomes" id="UP000236161"/>
    </source>
</evidence>
<dbReference type="Pfam" id="PF10536">
    <property type="entry name" value="PMD"/>
    <property type="match status" value="1"/>
</dbReference>
<name>A0A2H9ZTJ1_9ASPA</name>
<dbReference type="PANTHER" id="PTHR46033">
    <property type="entry name" value="PROTEIN MAIN-LIKE 2"/>
    <property type="match status" value="1"/>
</dbReference>
<organism evidence="2 3">
    <name type="scientific">Apostasia shenzhenica</name>
    <dbReference type="NCBI Taxonomy" id="1088818"/>
    <lineage>
        <taxon>Eukaryota</taxon>
        <taxon>Viridiplantae</taxon>
        <taxon>Streptophyta</taxon>
        <taxon>Embryophyta</taxon>
        <taxon>Tracheophyta</taxon>
        <taxon>Spermatophyta</taxon>
        <taxon>Magnoliopsida</taxon>
        <taxon>Liliopsida</taxon>
        <taxon>Asparagales</taxon>
        <taxon>Orchidaceae</taxon>
        <taxon>Apostasioideae</taxon>
        <taxon>Apostasia</taxon>
    </lineage>
</organism>
<dbReference type="OrthoDB" id="980152at2759"/>
<reference evidence="2 3" key="1">
    <citation type="journal article" date="2017" name="Nature">
        <title>The Apostasia genome and the evolution of orchids.</title>
        <authorList>
            <person name="Zhang G.Q."/>
            <person name="Liu K.W."/>
            <person name="Li Z."/>
            <person name="Lohaus R."/>
            <person name="Hsiao Y.Y."/>
            <person name="Niu S.C."/>
            <person name="Wang J.Y."/>
            <person name="Lin Y.C."/>
            <person name="Xu Q."/>
            <person name="Chen L.J."/>
            <person name="Yoshida K."/>
            <person name="Fujiwara S."/>
            <person name="Wang Z.W."/>
            <person name="Zhang Y.Q."/>
            <person name="Mitsuda N."/>
            <person name="Wang M."/>
            <person name="Liu G.H."/>
            <person name="Pecoraro L."/>
            <person name="Huang H.X."/>
            <person name="Xiao X.J."/>
            <person name="Lin M."/>
            <person name="Wu X.Y."/>
            <person name="Wu W.L."/>
            <person name="Chen Y.Y."/>
            <person name="Chang S.B."/>
            <person name="Sakamoto S."/>
            <person name="Ohme-Takagi M."/>
            <person name="Yagi M."/>
            <person name="Zeng S.J."/>
            <person name="Shen C.Y."/>
            <person name="Yeh C.M."/>
            <person name="Luo Y.B."/>
            <person name="Tsai W.C."/>
            <person name="Van de Peer Y."/>
            <person name="Liu Z.J."/>
        </authorList>
    </citation>
    <scope>NUCLEOTIDE SEQUENCE [LARGE SCALE GENOMIC DNA]</scope>
    <source>
        <strain evidence="3">cv. Shenzhen</strain>
        <tissue evidence="2">Stem</tissue>
    </source>
</reference>
<gene>
    <name evidence="2" type="ORF">AXF42_Ash019348</name>
</gene>
<protein>
    <submittedName>
        <fullName evidence="2">Serine/threonine-protein phosphatase 7 long form like</fullName>
    </submittedName>
</protein>
<feature type="domain" description="Aminotransferase-like plant mobile" evidence="1">
    <location>
        <begin position="19"/>
        <end position="75"/>
    </location>
</feature>
<evidence type="ECO:0000313" key="2">
    <source>
        <dbReference type="EMBL" id="PKA46607.1"/>
    </source>
</evidence>
<keyword evidence="3" id="KW-1185">Reference proteome</keyword>
<sequence>MLRDWPVTLIFINALDIIGVANIRHLSYIRLDHFFITTLVERWSSEINTFHLPVGEMTITFQNIFVILNVRIDEDLLIARAYAEERYN</sequence>
<dbReference type="InterPro" id="IPR019557">
    <property type="entry name" value="AminoTfrase-like_pln_mobile"/>
</dbReference>
<dbReference type="PANTHER" id="PTHR46033:SF1">
    <property type="entry name" value="PROTEIN MAIN-LIKE 2"/>
    <property type="match status" value="1"/>
</dbReference>
<dbReference type="Proteomes" id="UP000236161">
    <property type="component" value="Unassembled WGS sequence"/>
</dbReference>
<dbReference type="InterPro" id="IPR044824">
    <property type="entry name" value="MAIN-like"/>
</dbReference>
<dbReference type="EMBL" id="KZ454129">
    <property type="protein sequence ID" value="PKA46607.1"/>
    <property type="molecule type" value="Genomic_DNA"/>
</dbReference>
<evidence type="ECO:0000259" key="1">
    <source>
        <dbReference type="Pfam" id="PF10536"/>
    </source>
</evidence>
<dbReference type="STRING" id="1088818.A0A2H9ZTJ1"/>
<accession>A0A2H9ZTJ1</accession>